<reference evidence="3 4" key="1">
    <citation type="journal article" date="2021" name="Sci. Rep.">
        <title>The genome of the diatom Chaetoceros tenuissimus carries an ancient integrated fragment of an extant virus.</title>
        <authorList>
            <person name="Hongo Y."/>
            <person name="Kimura K."/>
            <person name="Takaki Y."/>
            <person name="Yoshida Y."/>
            <person name="Baba S."/>
            <person name="Kobayashi G."/>
            <person name="Nagasaki K."/>
            <person name="Hano T."/>
            <person name="Tomaru Y."/>
        </authorList>
    </citation>
    <scope>NUCLEOTIDE SEQUENCE [LARGE SCALE GENOMIC DNA]</scope>
    <source>
        <strain evidence="3 4">NIES-3715</strain>
    </source>
</reference>
<feature type="transmembrane region" description="Helical" evidence="2">
    <location>
        <begin position="292"/>
        <end position="309"/>
    </location>
</feature>
<keyword evidence="2" id="KW-0812">Transmembrane</keyword>
<organism evidence="3 4">
    <name type="scientific">Chaetoceros tenuissimus</name>
    <dbReference type="NCBI Taxonomy" id="426638"/>
    <lineage>
        <taxon>Eukaryota</taxon>
        <taxon>Sar</taxon>
        <taxon>Stramenopiles</taxon>
        <taxon>Ochrophyta</taxon>
        <taxon>Bacillariophyta</taxon>
        <taxon>Coscinodiscophyceae</taxon>
        <taxon>Chaetocerotophycidae</taxon>
        <taxon>Chaetocerotales</taxon>
        <taxon>Chaetocerotaceae</taxon>
        <taxon>Chaetoceros</taxon>
    </lineage>
</organism>
<keyword evidence="2" id="KW-0472">Membrane</keyword>
<feature type="transmembrane region" description="Helical" evidence="2">
    <location>
        <begin position="265"/>
        <end position="286"/>
    </location>
</feature>
<evidence type="ECO:0000313" key="4">
    <source>
        <dbReference type="Proteomes" id="UP001054902"/>
    </source>
</evidence>
<feature type="transmembrane region" description="Helical" evidence="2">
    <location>
        <begin position="232"/>
        <end position="253"/>
    </location>
</feature>
<feature type="transmembrane region" description="Helical" evidence="2">
    <location>
        <begin position="139"/>
        <end position="161"/>
    </location>
</feature>
<feature type="transmembrane region" description="Helical" evidence="2">
    <location>
        <begin position="109"/>
        <end position="133"/>
    </location>
</feature>
<feature type="region of interest" description="Disordered" evidence="1">
    <location>
        <begin position="1"/>
        <end position="25"/>
    </location>
</feature>
<evidence type="ECO:0000256" key="1">
    <source>
        <dbReference type="SAM" id="MobiDB-lite"/>
    </source>
</evidence>
<dbReference type="AlphaFoldDB" id="A0AAD3CLT4"/>
<protein>
    <submittedName>
        <fullName evidence="3">Uncharacterized protein</fullName>
    </submittedName>
</protein>
<dbReference type="PANTHER" id="PTHR33802:SF1">
    <property type="entry name" value="XK-RELATED PROTEIN"/>
    <property type="match status" value="1"/>
</dbReference>
<gene>
    <name evidence="3" type="ORF">CTEN210_04873</name>
</gene>
<keyword evidence="2" id="KW-1133">Transmembrane helix</keyword>
<feature type="transmembrane region" description="Helical" evidence="2">
    <location>
        <begin position="168"/>
        <end position="186"/>
    </location>
</feature>
<sequence>MTESLRVQVQENQSQRRHQREQMNQSRMHFRDSVRTFMNDQQIEKVPMTRGDLREFTNVQFYASHSFANFASFCCMIGVALCLGWLGWGRDIVGSYKDIHDRYQTLMTSVFWSNTAWIVIFALEAVFIFYQFLPAYTDLNVVIQGVGWNFFFVNCCQIAWIVSYCFDYVWLAAIFMALNVGVLSFLNSSLYRIEYIDEPAKEFLNAEEELEVKPAPVVPEALKNMNFVVEFVVFRMPFQLHLGWALFIFLLNVNEIWASRELPAASIVALASICLLWVFGIIVLFLPKYPLFVAPLMIAWGAIGIWIEISNPTDVILLSKDEMDGDEISDGAVGFEDSEISRMKGAAIATAVEHILLPIVKFAIQFATTYKLTEKLGEQNIQGV</sequence>
<feature type="transmembrane region" description="Helical" evidence="2">
    <location>
        <begin position="67"/>
        <end position="88"/>
    </location>
</feature>
<accession>A0AAD3CLT4</accession>
<evidence type="ECO:0000256" key="2">
    <source>
        <dbReference type="SAM" id="Phobius"/>
    </source>
</evidence>
<dbReference type="PANTHER" id="PTHR33802">
    <property type="entry name" value="SI:CH211-161H7.5-RELATED"/>
    <property type="match status" value="1"/>
</dbReference>
<comment type="caution">
    <text evidence="3">The sequence shown here is derived from an EMBL/GenBank/DDBJ whole genome shotgun (WGS) entry which is preliminary data.</text>
</comment>
<dbReference type="Proteomes" id="UP001054902">
    <property type="component" value="Unassembled WGS sequence"/>
</dbReference>
<proteinExistence type="predicted"/>
<dbReference type="EMBL" id="BLLK01000027">
    <property type="protein sequence ID" value="GFH48397.1"/>
    <property type="molecule type" value="Genomic_DNA"/>
</dbReference>
<keyword evidence="4" id="KW-1185">Reference proteome</keyword>
<name>A0AAD3CLT4_9STRA</name>
<evidence type="ECO:0000313" key="3">
    <source>
        <dbReference type="EMBL" id="GFH48397.1"/>
    </source>
</evidence>
<feature type="compositionally biased region" description="Polar residues" evidence="1">
    <location>
        <begin position="1"/>
        <end position="13"/>
    </location>
</feature>